<dbReference type="Gramene" id="rna-AYBTSS11_LOCUS16940">
    <property type="protein sequence ID" value="CAJ1956957.1"/>
    <property type="gene ID" value="gene-AYBTSS11_LOCUS16940"/>
</dbReference>
<dbReference type="Proteomes" id="UP001189624">
    <property type="component" value="Chromosome 5"/>
</dbReference>
<organism evidence="2 3">
    <name type="scientific">Sphenostylis stenocarpa</name>
    <dbReference type="NCBI Taxonomy" id="92480"/>
    <lineage>
        <taxon>Eukaryota</taxon>
        <taxon>Viridiplantae</taxon>
        <taxon>Streptophyta</taxon>
        <taxon>Embryophyta</taxon>
        <taxon>Tracheophyta</taxon>
        <taxon>Spermatophyta</taxon>
        <taxon>Magnoliopsida</taxon>
        <taxon>eudicotyledons</taxon>
        <taxon>Gunneridae</taxon>
        <taxon>Pentapetalae</taxon>
        <taxon>rosids</taxon>
        <taxon>fabids</taxon>
        <taxon>Fabales</taxon>
        <taxon>Fabaceae</taxon>
        <taxon>Papilionoideae</taxon>
        <taxon>50 kb inversion clade</taxon>
        <taxon>NPAAA clade</taxon>
        <taxon>indigoferoid/millettioid clade</taxon>
        <taxon>Phaseoleae</taxon>
        <taxon>Sphenostylis</taxon>
    </lineage>
</organism>
<keyword evidence="3" id="KW-1185">Reference proteome</keyword>
<evidence type="ECO:0000313" key="3">
    <source>
        <dbReference type="Proteomes" id="UP001189624"/>
    </source>
</evidence>
<name>A0AA86T9N4_9FABA</name>
<gene>
    <name evidence="2" type="ORF">AYBTSS11_LOCUS16940</name>
</gene>
<accession>A0AA86T9N4</accession>
<dbReference type="EMBL" id="OY731402">
    <property type="protein sequence ID" value="CAJ1956957.1"/>
    <property type="molecule type" value="Genomic_DNA"/>
</dbReference>
<protein>
    <submittedName>
        <fullName evidence="2">Uncharacterized protein</fullName>
    </submittedName>
</protein>
<reference evidence="2" key="1">
    <citation type="submission" date="2023-10" db="EMBL/GenBank/DDBJ databases">
        <authorList>
            <person name="Domelevo Entfellner J.-B."/>
        </authorList>
    </citation>
    <scope>NUCLEOTIDE SEQUENCE</scope>
</reference>
<evidence type="ECO:0000256" key="1">
    <source>
        <dbReference type="SAM" id="MobiDB-lite"/>
    </source>
</evidence>
<dbReference type="AlphaFoldDB" id="A0AA86T9N4"/>
<evidence type="ECO:0000313" key="2">
    <source>
        <dbReference type="EMBL" id="CAJ1956957.1"/>
    </source>
</evidence>
<proteinExistence type="predicted"/>
<feature type="region of interest" description="Disordered" evidence="1">
    <location>
        <begin position="1"/>
        <end position="30"/>
    </location>
</feature>
<sequence>MILLNGNVGETKGSGDGTDDTEGNVAPREGVDAMIGDGLGLGASTGDRVEVAVGAILSVWPCIFSAPTNEEGIGAGARVEEGHLL</sequence>